<accession>A0ABY7TRV3</accession>
<evidence type="ECO:0000313" key="2">
    <source>
        <dbReference type="Proteomes" id="UP001218231"/>
    </source>
</evidence>
<proteinExistence type="predicted"/>
<organism evidence="1 2">
    <name type="scientific">Novosphingobium humi</name>
    <dbReference type="NCBI Taxonomy" id="2282397"/>
    <lineage>
        <taxon>Bacteria</taxon>
        <taxon>Pseudomonadati</taxon>
        <taxon>Pseudomonadota</taxon>
        <taxon>Alphaproteobacteria</taxon>
        <taxon>Sphingomonadales</taxon>
        <taxon>Sphingomonadaceae</taxon>
        <taxon>Novosphingobium</taxon>
    </lineage>
</organism>
<dbReference type="Proteomes" id="UP001218231">
    <property type="component" value="Chromosome"/>
</dbReference>
<evidence type="ECO:0000313" key="1">
    <source>
        <dbReference type="EMBL" id="WCT75931.1"/>
    </source>
</evidence>
<reference evidence="1 2" key="1">
    <citation type="submission" date="2023-02" db="EMBL/GenBank/DDBJ databases">
        <title>Genome sequence of Novosphingobium humi KACC 19094.</title>
        <authorList>
            <person name="Kim S."/>
            <person name="Heo J."/>
            <person name="Kwon S.-W."/>
        </authorList>
    </citation>
    <scope>NUCLEOTIDE SEQUENCE [LARGE SCALE GENOMIC DNA]</scope>
    <source>
        <strain evidence="1 2">KACC 19094</strain>
    </source>
</reference>
<keyword evidence="2" id="KW-1185">Reference proteome</keyword>
<dbReference type="RefSeq" id="WP_273616395.1">
    <property type="nucleotide sequence ID" value="NZ_CP117417.1"/>
</dbReference>
<sequence length="97" mass="10110">MVETAFSRSRAPAIGPKVIDTVQGPMLFVDAPGCSIGAAIRDDADESRVVIMVYDPGLRANDGEPGTGFIVQLDADAAAQVAAALLRNADQIGRKVQ</sequence>
<name>A0ABY7TRV3_9SPHN</name>
<protein>
    <submittedName>
        <fullName evidence="1">Uncharacterized protein</fullName>
    </submittedName>
</protein>
<gene>
    <name evidence="1" type="ORF">PQ457_08105</name>
</gene>
<dbReference type="EMBL" id="CP117417">
    <property type="protein sequence ID" value="WCT75931.1"/>
    <property type="molecule type" value="Genomic_DNA"/>
</dbReference>